<accession>A0A0P7AC56</accession>
<protein>
    <submittedName>
        <fullName evidence="2">Uncharacterized protein</fullName>
    </submittedName>
</protein>
<evidence type="ECO:0000256" key="1">
    <source>
        <dbReference type="SAM" id="MobiDB-lite"/>
    </source>
</evidence>
<feature type="compositionally biased region" description="Basic and acidic residues" evidence="1">
    <location>
        <begin position="48"/>
        <end position="73"/>
    </location>
</feature>
<feature type="compositionally biased region" description="Basic and acidic residues" evidence="1">
    <location>
        <begin position="141"/>
        <end position="157"/>
    </location>
</feature>
<name>A0A0P7AC56_9HYPO</name>
<reference evidence="2 3" key="1">
    <citation type="submission" date="2015-09" db="EMBL/GenBank/DDBJ databases">
        <title>Draft genome of a European isolate of the apple canker pathogen Neonectria ditissima.</title>
        <authorList>
            <person name="Gomez-Cortecero A."/>
            <person name="Harrison R.J."/>
            <person name="Armitage A.D."/>
        </authorList>
    </citation>
    <scope>NUCLEOTIDE SEQUENCE [LARGE SCALE GENOMIC DNA]</scope>
    <source>
        <strain evidence="2 3">R09/05</strain>
    </source>
</reference>
<evidence type="ECO:0000313" key="3">
    <source>
        <dbReference type="Proteomes" id="UP000050424"/>
    </source>
</evidence>
<dbReference type="EMBL" id="LKCW01000302">
    <property type="protein sequence ID" value="KPM34779.1"/>
    <property type="molecule type" value="Genomic_DNA"/>
</dbReference>
<proteinExistence type="predicted"/>
<organism evidence="2 3">
    <name type="scientific">Neonectria ditissima</name>
    <dbReference type="NCBI Taxonomy" id="78410"/>
    <lineage>
        <taxon>Eukaryota</taxon>
        <taxon>Fungi</taxon>
        <taxon>Dikarya</taxon>
        <taxon>Ascomycota</taxon>
        <taxon>Pezizomycotina</taxon>
        <taxon>Sordariomycetes</taxon>
        <taxon>Hypocreomycetidae</taxon>
        <taxon>Hypocreales</taxon>
        <taxon>Nectriaceae</taxon>
        <taxon>Neonectria</taxon>
    </lineage>
</organism>
<comment type="caution">
    <text evidence="2">The sequence shown here is derived from an EMBL/GenBank/DDBJ whole genome shotgun (WGS) entry which is preliminary data.</text>
</comment>
<keyword evidence="3" id="KW-1185">Reference proteome</keyword>
<feature type="compositionally biased region" description="Polar residues" evidence="1">
    <location>
        <begin position="92"/>
        <end position="110"/>
    </location>
</feature>
<sequence>MEEDSVHQDSPLNQDDGLREEQSVRGDSPLNEFIAPGSKAPLRLSQIHIEDYGSHGGDGKGDLMEQDSVHDSDRNEDDGLGGDDQGGLAKISSDSRNGIQPRTEAQTQQPDVLASLLPGSELKPGRFHFDVAPLPPQPETETCHSLHDAQTPERPHV</sequence>
<dbReference type="Proteomes" id="UP000050424">
    <property type="component" value="Unassembled WGS sequence"/>
</dbReference>
<feature type="region of interest" description="Disordered" evidence="1">
    <location>
        <begin position="1"/>
        <end position="157"/>
    </location>
</feature>
<dbReference type="AlphaFoldDB" id="A0A0P7AC56"/>
<evidence type="ECO:0000313" key="2">
    <source>
        <dbReference type="EMBL" id="KPM34779.1"/>
    </source>
</evidence>
<gene>
    <name evidence="2" type="ORF">AK830_g11793</name>
</gene>